<dbReference type="GO" id="GO:0016887">
    <property type="term" value="F:ATP hydrolysis activity"/>
    <property type="evidence" value="ECO:0007669"/>
    <property type="project" value="InterPro"/>
</dbReference>
<dbReference type="EMBL" id="JGYU01000009">
    <property type="protein sequence ID" value="KFI56816.1"/>
    <property type="molecule type" value="Genomic_DNA"/>
</dbReference>
<comment type="caution">
    <text evidence="3">The sequence shown here is derived from an EMBL/GenBank/DDBJ whole genome shotgun (WGS) entry which is preliminary data.</text>
</comment>
<feature type="compositionally biased region" description="Low complexity" evidence="1">
    <location>
        <begin position="18"/>
        <end position="53"/>
    </location>
</feature>
<dbReference type="AlphaFoldDB" id="A0A087ADG6"/>
<dbReference type="GO" id="GO:0005524">
    <property type="term" value="F:ATP binding"/>
    <property type="evidence" value="ECO:0007669"/>
    <property type="project" value="UniProtKB-KW"/>
</dbReference>
<dbReference type="GO" id="GO:0005886">
    <property type="term" value="C:plasma membrane"/>
    <property type="evidence" value="ECO:0007669"/>
    <property type="project" value="TreeGrafter"/>
</dbReference>
<keyword evidence="4" id="KW-1185">Reference proteome</keyword>
<keyword evidence="3" id="KW-0067">ATP-binding</keyword>
<proteinExistence type="predicted"/>
<dbReference type="OrthoDB" id="3239808at2"/>
<dbReference type="STRING" id="35760.BCHO_1298"/>
<dbReference type="Proteomes" id="UP000028995">
    <property type="component" value="Unassembled WGS sequence"/>
</dbReference>
<dbReference type="SUPFAM" id="SSF52540">
    <property type="entry name" value="P-loop containing nucleoside triphosphate hydrolases"/>
    <property type="match status" value="1"/>
</dbReference>
<evidence type="ECO:0000259" key="2">
    <source>
        <dbReference type="Pfam" id="PF00005"/>
    </source>
</evidence>
<feature type="region of interest" description="Disordered" evidence="1">
    <location>
        <begin position="108"/>
        <end position="142"/>
    </location>
</feature>
<feature type="compositionally biased region" description="Acidic residues" evidence="1">
    <location>
        <begin position="110"/>
        <end position="125"/>
    </location>
</feature>
<dbReference type="InterPro" id="IPR027417">
    <property type="entry name" value="P-loop_NTPase"/>
</dbReference>
<dbReference type="InterPro" id="IPR003439">
    <property type="entry name" value="ABC_transporter-like_ATP-bd"/>
</dbReference>
<evidence type="ECO:0000256" key="1">
    <source>
        <dbReference type="SAM" id="MobiDB-lite"/>
    </source>
</evidence>
<dbReference type="InterPro" id="IPR015854">
    <property type="entry name" value="ABC_transpr_LolD-like"/>
</dbReference>
<organism evidence="3 4">
    <name type="scientific">Bifidobacterium choerinum</name>
    <dbReference type="NCBI Taxonomy" id="35760"/>
    <lineage>
        <taxon>Bacteria</taxon>
        <taxon>Bacillati</taxon>
        <taxon>Actinomycetota</taxon>
        <taxon>Actinomycetes</taxon>
        <taxon>Bifidobacteriales</taxon>
        <taxon>Bifidobacteriaceae</taxon>
        <taxon>Bifidobacterium</taxon>
    </lineage>
</organism>
<evidence type="ECO:0000313" key="4">
    <source>
        <dbReference type="Proteomes" id="UP000028995"/>
    </source>
</evidence>
<dbReference type="GO" id="GO:0022857">
    <property type="term" value="F:transmembrane transporter activity"/>
    <property type="evidence" value="ECO:0007669"/>
    <property type="project" value="TreeGrafter"/>
</dbReference>
<feature type="region of interest" description="Disordered" evidence="1">
    <location>
        <begin position="1"/>
        <end position="53"/>
    </location>
</feature>
<dbReference type="Pfam" id="PF00005">
    <property type="entry name" value="ABC_tran"/>
    <property type="match status" value="1"/>
</dbReference>
<protein>
    <submittedName>
        <fullName evidence="3">ABC transporter ATP-binding protein</fullName>
    </submittedName>
</protein>
<evidence type="ECO:0000313" key="3">
    <source>
        <dbReference type="EMBL" id="KFI56816.1"/>
    </source>
</evidence>
<reference evidence="3 4" key="1">
    <citation type="submission" date="2014-03" db="EMBL/GenBank/DDBJ databases">
        <title>Genomics of Bifidobacteria.</title>
        <authorList>
            <person name="Ventura M."/>
            <person name="Milani C."/>
            <person name="Lugli G.A."/>
        </authorList>
    </citation>
    <scope>NUCLEOTIDE SEQUENCE [LARGE SCALE GENOMIC DNA]</scope>
    <source>
        <strain evidence="3 4">LMG 10510</strain>
    </source>
</reference>
<name>A0A087ADG6_9BIFI</name>
<accession>A0A087ADG6</accession>
<gene>
    <name evidence="3" type="ORF">BCHO_1298</name>
</gene>
<feature type="domain" description="ABC transporter" evidence="2">
    <location>
        <begin position="222"/>
        <end position="364"/>
    </location>
</feature>
<keyword evidence="3" id="KW-0547">Nucleotide-binding</keyword>
<dbReference type="PANTHER" id="PTHR24220">
    <property type="entry name" value="IMPORT ATP-BINDING PROTEIN"/>
    <property type="match status" value="1"/>
</dbReference>
<dbReference type="RefSeq" id="WP_024541578.1">
    <property type="nucleotide sequence ID" value="NZ_JGYU01000009.1"/>
</dbReference>
<dbReference type="Gene3D" id="3.40.50.300">
    <property type="entry name" value="P-loop containing nucleotide triphosphate hydrolases"/>
    <property type="match status" value="1"/>
</dbReference>
<dbReference type="eggNOG" id="COG1136">
    <property type="taxonomic scope" value="Bacteria"/>
</dbReference>
<feature type="compositionally biased region" description="Acidic residues" evidence="1">
    <location>
        <begin position="132"/>
        <end position="142"/>
    </location>
</feature>
<sequence>MTDEHTTTPAQDADEAVTDTAATPTADDATTTPADAMPTDDNTAAASSDATAVTDTDAACATEASATDPTAVSDDALSVTYTIDYDDAPSIAIDGTSGVEELAEDLAASPDDDADDNDATTDDADAGTADDATADTDADATDGDAATLSASVSATLDQEIRHGSRDADDAVFRAYPMLAFDGVGVDDRKTGEHIWDDLTLRCEAGRSYAILADRDDDRRHNTLVAMLTGFLTPTRGRVLTKTTSFAELSPLELRGHRIGAILAMWPLRLELSAADNLIYTMDASGRNFLKPIPVVAQDLLRAVGFGAADTDDAGDCADDAAAIETADRSRTCVRDLDAVDAARVAVARAIANDPDIVIADEPTARLDDADAATILDLLRAQLHTDAKARTVIVVTADPQVAAHLDETIDLR</sequence>